<dbReference type="GO" id="GO:0005829">
    <property type="term" value="C:cytosol"/>
    <property type="evidence" value="ECO:0007669"/>
    <property type="project" value="TreeGrafter"/>
</dbReference>
<dbReference type="Pfam" id="PF00285">
    <property type="entry name" value="Citrate_synt"/>
    <property type="match status" value="1"/>
</dbReference>
<dbReference type="GO" id="GO:0006099">
    <property type="term" value="P:tricarboxylic acid cycle"/>
    <property type="evidence" value="ECO:0007669"/>
    <property type="project" value="UniProtKB-UniPathway"/>
</dbReference>
<dbReference type="InterPro" id="IPR016142">
    <property type="entry name" value="Citrate_synth-like_lrg_a-sub"/>
</dbReference>
<evidence type="ECO:0000256" key="1">
    <source>
        <dbReference type="ARBA" id="ARBA00005163"/>
    </source>
</evidence>
<dbReference type="Gene3D" id="1.10.230.10">
    <property type="entry name" value="Cytochrome P450-Terp, domain 2"/>
    <property type="match status" value="1"/>
</dbReference>
<evidence type="ECO:0000313" key="6">
    <source>
        <dbReference type="Proteomes" id="UP000265489"/>
    </source>
</evidence>
<dbReference type="NCBIfam" id="NF010635">
    <property type="entry name" value="PRK14032.1"/>
    <property type="match status" value="1"/>
</dbReference>
<dbReference type="UniPathway" id="UPA00223"/>
<evidence type="ECO:0000256" key="2">
    <source>
        <dbReference type="ARBA" id="ARBA00010566"/>
    </source>
</evidence>
<dbReference type="GO" id="GO:0005975">
    <property type="term" value="P:carbohydrate metabolic process"/>
    <property type="evidence" value="ECO:0007669"/>
    <property type="project" value="TreeGrafter"/>
</dbReference>
<gene>
    <name evidence="5" type="ORF">DWW32_02110</name>
</gene>
<comment type="caution">
    <text evidence="5">The sequence shown here is derived from an EMBL/GenBank/DDBJ whole genome shotgun (WGS) entry which is preliminary data.</text>
</comment>
<keyword evidence="4" id="KW-0808">Transferase</keyword>
<dbReference type="PANTHER" id="PTHR11739">
    <property type="entry name" value="CITRATE SYNTHASE"/>
    <property type="match status" value="1"/>
</dbReference>
<dbReference type="PRINTS" id="PR00143">
    <property type="entry name" value="CITRTSNTHASE"/>
</dbReference>
<evidence type="ECO:0000313" key="5">
    <source>
        <dbReference type="EMBL" id="RGU93830.1"/>
    </source>
</evidence>
<proteinExistence type="inferred from homology"/>
<evidence type="ECO:0000256" key="4">
    <source>
        <dbReference type="ARBA" id="ARBA00022679"/>
    </source>
</evidence>
<dbReference type="Gene3D" id="1.10.580.10">
    <property type="entry name" value="Citrate Synthase, domain 1"/>
    <property type="match status" value="1"/>
</dbReference>
<organism evidence="5 6">
    <name type="scientific">Holdemanella biformis</name>
    <dbReference type="NCBI Taxonomy" id="1735"/>
    <lineage>
        <taxon>Bacteria</taxon>
        <taxon>Bacillati</taxon>
        <taxon>Bacillota</taxon>
        <taxon>Erysipelotrichia</taxon>
        <taxon>Erysipelotrichales</taxon>
        <taxon>Erysipelotrichaceae</taxon>
        <taxon>Holdemanella</taxon>
    </lineage>
</organism>
<dbReference type="GeneID" id="66578635"/>
<dbReference type="InterPro" id="IPR016143">
    <property type="entry name" value="Citrate_synth-like_sm_a-sub"/>
</dbReference>
<reference evidence="5 6" key="1">
    <citation type="submission" date="2018-08" db="EMBL/GenBank/DDBJ databases">
        <title>A genome reference for cultivated species of the human gut microbiota.</title>
        <authorList>
            <person name="Zou Y."/>
            <person name="Xue W."/>
            <person name="Luo G."/>
        </authorList>
    </citation>
    <scope>NUCLEOTIDE SEQUENCE [LARGE SCALE GENOMIC DNA]</scope>
    <source>
        <strain evidence="5 6">AF15-20</strain>
    </source>
</reference>
<comment type="similarity">
    <text evidence="2">Belongs to the citrate synthase family.</text>
</comment>
<dbReference type="PANTHER" id="PTHR11739:SF4">
    <property type="entry name" value="CITRATE SYNTHASE, PEROXISOMAL"/>
    <property type="match status" value="1"/>
</dbReference>
<evidence type="ECO:0000256" key="3">
    <source>
        <dbReference type="ARBA" id="ARBA00012972"/>
    </source>
</evidence>
<comment type="pathway">
    <text evidence="1">Carbohydrate metabolism; tricarboxylic acid cycle.</text>
</comment>
<dbReference type="EC" id="2.3.3.16" evidence="3"/>
<protein>
    <recommendedName>
        <fullName evidence="3">citrate synthase (unknown stereospecificity)</fullName>
        <ecNumber evidence="3">2.3.3.16</ecNumber>
    </recommendedName>
</protein>
<dbReference type="EMBL" id="QRYQ01000002">
    <property type="protein sequence ID" value="RGU93830.1"/>
    <property type="molecule type" value="Genomic_DNA"/>
</dbReference>
<accession>A0A395WCK8</accession>
<dbReference type="InterPro" id="IPR002020">
    <property type="entry name" value="Citrate_synthase"/>
</dbReference>
<dbReference type="SUPFAM" id="SSF48256">
    <property type="entry name" value="Citrate synthase"/>
    <property type="match status" value="1"/>
</dbReference>
<dbReference type="AlphaFoldDB" id="A0A395WCK8"/>
<dbReference type="InterPro" id="IPR036969">
    <property type="entry name" value="Citrate_synthase_sf"/>
</dbReference>
<name>A0A395WCK8_9FIRM</name>
<sequence length="424" mass="47956">MHTLKEIYQDNEERNFIDPSLYSRYRVKAGLRNDNGTGVKVGLTKICDVIGYKIIHEKKYNIDGQLIYRGYPINYLVNKQPSDKICGFEETAYLLIFGTLPNVDQLKTFKDYLLNFKMGPVDLQYETPNILNALQIEVLKLYAKDPSADTDDLEERMMKGLKILASIPLFTFSYARNKVFKSYPYPDRSLAENILCMARGNDQYTFEEAKIMDTLLMVHADHGGGNNSTFANVVISSTGTDIYSCISAAIGSLKGPKHGGANCKVTNMFKAIFHEVGFTTDQTTLKKIANRILDKDFFDHSGLIYGIGHAIYTKSDPRALLIHEQCEALAKSKGQEEIYNCIHAFEKVAIEVMKERKGIDVCANVDYYSGYVYSLLGIESDLFTPLFAISRTAGWVSHHLENRQSNRKLIRPANVYVGEMEEIK</sequence>
<dbReference type="Proteomes" id="UP000265489">
    <property type="component" value="Unassembled WGS sequence"/>
</dbReference>
<dbReference type="RefSeq" id="WP_118324588.1">
    <property type="nucleotide sequence ID" value="NZ_CATXNH010000002.1"/>
</dbReference>
<dbReference type="GO" id="GO:0036440">
    <property type="term" value="F:citrate synthase activity"/>
    <property type="evidence" value="ECO:0007669"/>
    <property type="project" value="UniProtKB-EC"/>
</dbReference>